<proteinExistence type="predicted"/>
<keyword evidence="1" id="KW-1133">Transmembrane helix</keyword>
<accession>A0AAV0ZQJ4</accession>
<protein>
    <recommendedName>
        <fullName evidence="4">Transmembrane protein</fullName>
    </recommendedName>
</protein>
<organism evidence="2 3">
    <name type="scientific">Vicia faba</name>
    <name type="common">Broad bean</name>
    <name type="synonym">Faba vulgaris</name>
    <dbReference type="NCBI Taxonomy" id="3906"/>
    <lineage>
        <taxon>Eukaryota</taxon>
        <taxon>Viridiplantae</taxon>
        <taxon>Streptophyta</taxon>
        <taxon>Embryophyta</taxon>
        <taxon>Tracheophyta</taxon>
        <taxon>Spermatophyta</taxon>
        <taxon>Magnoliopsida</taxon>
        <taxon>eudicotyledons</taxon>
        <taxon>Gunneridae</taxon>
        <taxon>Pentapetalae</taxon>
        <taxon>rosids</taxon>
        <taxon>fabids</taxon>
        <taxon>Fabales</taxon>
        <taxon>Fabaceae</taxon>
        <taxon>Papilionoideae</taxon>
        <taxon>50 kb inversion clade</taxon>
        <taxon>NPAAA clade</taxon>
        <taxon>Hologalegina</taxon>
        <taxon>IRL clade</taxon>
        <taxon>Fabeae</taxon>
        <taxon>Vicia</taxon>
    </lineage>
</organism>
<keyword evidence="3" id="KW-1185">Reference proteome</keyword>
<keyword evidence="1" id="KW-0472">Membrane</keyword>
<dbReference type="AlphaFoldDB" id="A0AAV0ZQJ4"/>
<name>A0AAV0ZQJ4_VICFA</name>
<evidence type="ECO:0000256" key="1">
    <source>
        <dbReference type="SAM" id="Phobius"/>
    </source>
</evidence>
<sequence length="163" mass="18870">MDEITVKRRPNFFYKENNIQKEDKRTNLDFEIQNPRFVKSSPLTSTIIFVNLQSSSSSKLQLHLPPIHEPQIRAYNSSSLRSFQPPPRHYFLRRTYKSKIERISQARLHLRDTEKHALEVRLLRYLAFAIGIGLFCYTNLGCGDGLVVSVRNGLARIHVASPC</sequence>
<evidence type="ECO:0000313" key="3">
    <source>
        <dbReference type="Proteomes" id="UP001157006"/>
    </source>
</evidence>
<evidence type="ECO:0008006" key="4">
    <source>
        <dbReference type="Google" id="ProtNLM"/>
    </source>
</evidence>
<reference evidence="2 3" key="1">
    <citation type="submission" date="2023-01" db="EMBL/GenBank/DDBJ databases">
        <authorList>
            <person name="Kreplak J."/>
        </authorList>
    </citation>
    <scope>NUCLEOTIDE SEQUENCE [LARGE SCALE GENOMIC DNA]</scope>
</reference>
<feature type="transmembrane region" description="Helical" evidence="1">
    <location>
        <begin position="122"/>
        <end position="140"/>
    </location>
</feature>
<dbReference type="EMBL" id="OX451737">
    <property type="protein sequence ID" value="CAI8600247.1"/>
    <property type="molecule type" value="Genomic_DNA"/>
</dbReference>
<evidence type="ECO:0000313" key="2">
    <source>
        <dbReference type="EMBL" id="CAI8600247.1"/>
    </source>
</evidence>
<dbReference type="Proteomes" id="UP001157006">
    <property type="component" value="Chromosome 2"/>
</dbReference>
<keyword evidence="1" id="KW-0812">Transmembrane</keyword>
<gene>
    <name evidence="2" type="ORF">VFH_II212720</name>
</gene>